<dbReference type="Proteomes" id="UP000887574">
    <property type="component" value="Unplaced"/>
</dbReference>
<dbReference type="WBParaSite" id="jg1571">
    <property type="protein sequence ID" value="jg1571"/>
    <property type="gene ID" value="jg1571"/>
</dbReference>
<organism evidence="2 3">
    <name type="scientific">Ditylenchus dipsaci</name>
    <dbReference type="NCBI Taxonomy" id="166011"/>
    <lineage>
        <taxon>Eukaryota</taxon>
        <taxon>Metazoa</taxon>
        <taxon>Ecdysozoa</taxon>
        <taxon>Nematoda</taxon>
        <taxon>Chromadorea</taxon>
        <taxon>Rhabditida</taxon>
        <taxon>Tylenchina</taxon>
        <taxon>Tylenchomorpha</taxon>
        <taxon>Sphaerularioidea</taxon>
        <taxon>Anguinidae</taxon>
        <taxon>Anguininae</taxon>
        <taxon>Ditylenchus</taxon>
    </lineage>
</organism>
<keyword evidence="1" id="KW-0812">Transmembrane</keyword>
<reference evidence="3" key="1">
    <citation type="submission" date="2022-11" db="UniProtKB">
        <authorList>
            <consortium name="WormBaseParasite"/>
        </authorList>
    </citation>
    <scope>IDENTIFICATION</scope>
</reference>
<keyword evidence="1" id="KW-0472">Membrane</keyword>
<evidence type="ECO:0000256" key="1">
    <source>
        <dbReference type="SAM" id="Phobius"/>
    </source>
</evidence>
<sequence length="142" mass="16242">MNRPGFRSDETLNRIEVELDKAVCNFEASIMLFFVLCVITLFILSLAAAVKNDLSRDLKNLDELPQPCVFSWLTDFHFVALNDGEKPMIQIIAKCRGMWELVDADVVEFGNRVPQFVIHVNDYCIAKIKISLVMFTKCLIHC</sequence>
<keyword evidence="2" id="KW-1185">Reference proteome</keyword>
<feature type="transmembrane region" description="Helical" evidence="1">
    <location>
        <begin position="28"/>
        <end position="50"/>
    </location>
</feature>
<name>A0A915D4B7_9BILA</name>
<protein>
    <submittedName>
        <fullName evidence="3">Uncharacterized protein</fullName>
    </submittedName>
</protein>
<dbReference type="AlphaFoldDB" id="A0A915D4B7"/>
<keyword evidence="1" id="KW-1133">Transmembrane helix</keyword>
<evidence type="ECO:0000313" key="2">
    <source>
        <dbReference type="Proteomes" id="UP000887574"/>
    </source>
</evidence>
<accession>A0A915D4B7</accession>
<evidence type="ECO:0000313" key="3">
    <source>
        <dbReference type="WBParaSite" id="jg1571"/>
    </source>
</evidence>
<proteinExistence type="predicted"/>